<organism evidence="2">
    <name type="scientific">Mesocestoides corti</name>
    <name type="common">Flatworm</name>
    <dbReference type="NCBI Taxonomy" id="53468"/>
    <lineage>
        <taxon>Eukaryota</taxon>
        <taxon>Metazoa</taxon>
        <taxon>Spiralia</taxon>
        <taxon>Lophotrochozoa</taxon>
        <taxon>Platyhelminthes</taxon>
        <taxon>Cestoda</taxon>
        <taxon>Eucestoda</taxon>
        <taxon>Cyclophyllidea</taxon>
        <taxon>Mesocestoididae</taxon>
        <taxon>Mesocestoides</taxon>
    </lineage>
</organism>
<feature type="compositionally biased region" description="Low complexity" evidence="1">
    <location>
        <begin position="76"/>
        <end position="86"/>
    </location>
</feature>
<reference evidence="2" key="1">
    <citation type="submission" date="2019-11" db="UniProtKB">
        <authorList>
            <consortium name="WormBaseParasite"/>
        </authorList>
    </citation>
    <scope>IDENTIFICATION</scope>
</reference>
<accession>A0A5K3G063</accession>
<evidence type="ECO:0000256" key="1">
    <source>
        <dbReference type="SAM" id="MobiDB-lite"/>
    </source>
</evidence>
<feature type="compositionally biased region" description="Polar residues" evidence="1">
    <location>
        <begin position="1"/>
        <end position="25"/>
    </location>
</feature>
<proteinExistence type="predicted"/>
<protein>
    <submittedName>
        <fullName evidence="2">Uncharacterized protein</fullName>
    </submittedName>
</protein>
<evidence type="ECO:0000313" key="2">
    <source>
        <dbReference type="WBParaSite" id="MCU_011577-RA"/>
    </source>
</evidence>
<name>A0A5K3G063_MESCO</name>
<sequence>MKSGPSNQATVSSSNNSDRMATSFTVDFGSSAPRSICAPSPRIARAGTRKPNIAVKEVGASSQRVMSPDQEPACDNSTSNSYTSKSVSRRKLPATLSSTKNSDRVVTSFTVDFGNSAPRSVCVSLRIVSTRTSKSNSVARRRQKALGVARWKARWLVKATSKRRTLQPRRVRP</sequence>
<dbReference type="WBParaSite" id="MCU_011577-RA">
    <property type="protein sequence ID" value="MCU_011577-RA"/>
    <property type="gene ID" value="MCU_011577"/>
</dbReference>
<dbReference type="AlphaFoldDB" id="A0A5K3G063"/>
<feature type="region of interest" description="Disordered" evidence="1">
    <location>
        <begin position="1"/>
        <end position="98"/>
    </location>
</feature>